<organism evidence="1 2">
    <name type="scientific">Chytriomyces confervae</name>
    <dbReference type="NCBI Taxonomy" id="246404"/>
    <lineage>
        <taxon>Eukaryota</taxon>
        <taxon>Fungi</taxon>
        <taxon>Fungi incertae sedis</taxon>
        <taxon>Chytridiomycota</taxon>
        <taxon>Chytridiomycota incertae sedis</taxon>
        <taxon>Chytridiomycetes</taxon>
        <taxon>Chytridiales</taxon>
        <taxon>Chytriomycetaceae</taxon>
        <taxon>Chytriomyces</taxon>
    </lineage>
</organism>
<keyword evidence="2" id="KW-1185">Reference proteome</keyword>
<accession>A0A507F2F5</accession>
<dbReference type="EMBL" id="QEAP01000290">
    <property type="protein sequence ID" value="TPX70282.1"/>
    <property type="molecule type" value="Genomic_DNA"/>
</dbReference>
<proteinExistence type="predicted"/>
<name>A0A507F2F5_9FUNG</name>
<sequence length="140" mass="15609">MEALLKQLSTVSTLRTSLLNSTATASSAAAARYQIAPSLSANIAVPKSIRNKMLNYHNPDVDLLGLSNQDKSLGKLALKDEWVESWLKREDDFIKRGKTVRVGGQEHALRTSTEEHVAADSALFYTTLQQVQNNRVKRIW</sequence>
<dbReference type="AlphaFoldDB" id="A0A507F2F5"/>
<protein>
    <submittedName>
        <fullName evidence="1">Uncharacterized protein</fullName>
    </submittedName>
</protein>
<gene>
    <name evidence="1" type="ORF">CcCBS67573_g06590</name>
</gene>
<dbReference type="OrthoDB" id="2126378at2759"/>
<evidence type="ECO:0000313" key="2">
    <source>
        <dbReference type="Proteomes" id="UP000320333"/>
    </source>
</evidence>
<comment type="caution">
    <text evidence="1">The sequence shown here is derived from an EMBL/GenBank/DDBJ whole genome shotgun (WGS) entry which is preliminary data.</text>
</comment>
<dbReference type="Proteomes" id="UP000320333">
    <property type="component" value="Unassembled WGS sequence"/>
</dbReference>
<reference evidence="1 2" key="1">
    <citation type="journal article" date="2019" name="Sci. Rep.">
        <title>Comparative genomics of chytrid fungi reveal insights into the obligate biotrophic and pathogenic lifestyle of Synchytrium endobioticum.</title>
        <authorList>
            <person name="van de Vossenberg B.T.L.H."/>
            <person name="Warris S."/>
            <person name="Nguyen H.D.T."/>
            <person name="van Gent-Pelzer M.P.E."/>
            <person name="Joly D.L."/>
            <person name="van de Geest H.C."/>
            <person name="Bonants P.J.M."/>
            <person name="Smith D.S."/>
            <person name="Levesque C.A."/>
            <person name="van der Lee T.A.J."/>
        </authorList>
    </citation>
    <scope>NUCLEOTIDE SEQUENCE [LARGE SCALE GENOMIC DNA]</scope>
    <source>
        <strain evidence="1 2">CBS 675.73</strain>
    </source>
</reference>
<evidence type="ECO:0000313" key="1">
    <source>
        <dbReference type="EMBL" id="TPX70282.1"/>
    </source>
</evidence>